<dbReference type="PANTHER" id="PTHR14226:SF29">
    <property type="entry name" value="NEUROPATHY TARGET ESTERASE SWS"/>
    <property type="match status" value="1"/>
</dbReference>
<evidence type="ECO:0000256" key="4">
    <source>
        <dbReference type="PROSITE-ProRule" id="PRU01161"/>
    </source>
</evidence>
<dbReference type="EMBL" id="PCWA01000095">
    <property type="protein sequence ID" value="PIQ88620.1"/>
    <property type="molecule type" value="Genomic_DNA"/>
</dbReference>
<feature type="short sequence motif" description="GXSXG" evidence="4">
    <location>
        <begin position="50"/>
        <end position="54"/>
    </location>
</feature>
<organism evidence="6 7">
    <name type="scientific">Candidatus Ghiorseimicrobium undicola</name>
    <dbReference type="NCBI Taxonomy" id="1974746"/>
    <lineage>
        <taxon>Bacteria</taxon>
        <taxon>Pseudomonadati</taxon>
        <taxon>Candidatus Omnitrophota</taxon>
        <taxon>Candidatus Ghiorseimicrobium</taxon>
    </lineage>
</organism>
<dbReference type="AlphaFoldDB" id="A0A2H0LW33"/>
<protein>
    <recommendedName>
        <fullName evidence="5">PNPLA domain-containing protein</fullName>
    </recommendedName>
</protein>
<evidence type="ECO:0000313" key="6">
    <source>
        <dbReference type="EMBL" id="PIQ88620.1"/>
    </source>
</evidence>
<dbReference type="Gene3D" id="3.40.1090.10">
    <property type="entry name" value="Cytosolic phospholipase A2 catalytic domain"/>
    <property type="match status" value="1"/>
</dbReference>
<feature type="active site" description="Nucleophile" evidence="4">
    <location>
        <position position="52"/>
    </location>
</feature>
<reference evidence="6 7" key="1">
    <citation type="submission" date="2017-09" db="EMBL/GenBank/DDBJ databases">
        <title>Depth-based differentiation of microbial function through sediment-hosted aquifers and enrichment of novel symbionts in the deep terrestrial subsurface.</title>
        <authorList>
            <person name="Probst A.J."/>
            <person name="Ladd B."/>
            <person name="Jarett J.K."/>
            <person name="Geller-Mcgrath D.E."/>
            <person name="Sieber C.M."/>
            <person name="Emerson J.B."/>
            <person name="Anantharaman K."/>
            <person name="Thomas B.C."/>
            <person name="Malmstrom R."/>
            <person name="Stieglmeier M."/>
            <person name="Klingl A."/>
            <person name="Woyke T."/>
            <person name="Ryan C.M."/>
            <person name="Banfield J.F."/>
        </authorList>
    </citation>
    <scope>NUCLEOTIDE SEQUENCE [LARGE SCALE GENOMIC DNA]</scope>
    <source>
        <strain evidence="6">CG11_big_fil_rev_8_21_14_0_20_42_13</strain>
    </source>
</reference>
<feature type="short sequence motif" description="DGA/G" evidence="4">
    <location>
        <begin position="169"/>
        <end position="171"/>
    </location>
</feature>
<comment type="caution">
    <text evidence="6">The sequence shown here is derived from an EMBL/GenBank/DDBJ whole genome shotgun (WGS) entry which is preliminary data.</text>
</comment>
<proteinExistence type="predicted"/>
<feature type="active site" description="Proton acceptor" evidence="4">
    <location>
        <position position="169"/>
    </location>
</feature>
<dbReference type="GO" id="GO:0016042">
    <property type="term" value="P:lipid catabolic process"/>
    <property type="evidence" value="ECO:0007669"/>
    <property type="project" value="UniProtKB-UniRule"/>
</dbReference>
<accession>A0A2H0LW33</accession>
<evidence type="ECO:0000256" key="3">
    <source>
        <dbReference type="ARBA" id="ARBA00023098"/>
    </source>
</evidence>
<evidence type="ECO:0000256" key="1">
    <source>
        <dbReference type="ARBA" id="ARBA00022801"/>
    </source>
</evidence>
<dbReference type="InterPro" id="IPR002641">
    <property type="entry name" value="PNPLA_dom"/>
</dbReference>
<keyword evidence="1 4" id="KW-0378">Hydrolase</keyword>
<evidence type="ECO:0000313" key="7">
    <source>
        <dbReference type="Proteomes" id="UP000229641"/>
    </source>
</evidence>
<dbReference type="PANTHER" id="PTHR14226">
    <property type="entry name" value="NEUROPATHY TARGET ESTERASE/SWISS CHEESE D.MELANOGASTER"/>
    <property type="match status" value="1"/>
</dbReference>
<comment type="caution">
    <text evidence="4">Lacks conserved residue(s) required for the propagation of feature annotation.</text>
</comment>
<evidence type="ECO:0000256" key="2">
    <source>
        <dbReference type="ARBA" id="ARBA00022963"/>
    </source>
</evidence>
<gene>
    <name evidence="6" type="ORF">COV72_07355</name>
</gene>
<name>A0A2H0LW33_9BACT</name>
<sequence>MKFFTKLKKKVSPRKKVGLVLSSGAARGLAHIGVIRALTEKKIPVDFIAGASIGAFVGACFAKHGDIKELEEVVLDIDWRRMLKLADFSLALISKGFIHGRKAAELLKAIIGDIKFSDLKIPLAVVTTDINSGEEIIIRDGSVVEAVKASISMPAIFVPARMRGRFLIDGGIVDPVPIDAARNMGAEFIIASNALPHPVSFSSARQPFEGAVKSVKPDFIKEAPHQKKAVFDAVKSELDALIRENRDSRQYLKKSIAALKSKIRAALETISKDAPGIFDAFAQSFYIMQYEIARPKLDKADILITPETAHISSLEFYRGREAIMAGYEAVQEFSFEKHMYFLEREGR</sequence>
<keyword evidence="2 4" id="KW-0442">Lipid degradation</keyword>
<dbReference type="InterPro" id="IPR050301">
    <property type="entry name" value="NTE"/>
</dbReference>
<keyword evidence="3 4" id="KW-0443">Lipid metabolism</keyword>
<dbReference type="InterPro" id="IPR016035">
    <property type="entry name" value="Acyl_Trfase/lysoPLipase"/>
</dbReference>
<dbReference type="PROSITE" id="PS51635">
    <property type="entry name" value="PNPLA"/>
    <property type="match status" value="1"/>
</dbReference>
<evidence type="ECO:0000259" key="5">
    <source>
        <dbReference type="PROSITE" id="PS51635"/>
    </source>
</evidence>
<dbReference type="SUPFAM" id="SSF52151">
    <property type="entry name" value="FabD/lysophospholipase-like"/>
    <property type="match status" value="1"/>
</dbReference>
<dbReference type="GO" id="GO:0016787">
    <property type="term" value="F:hydrolase activity"/>
    <property type="evidence" value="ECO:0007669"/>
    <property type="project" value="UniProtKB-UniRule"/>
</dbReference>
<dbReference type="Proteomes" id="UP000229641">
    <property type="component" value="Unassembled WGS sequence"/>
</dbReference>
<feature type="domain" description="PNPLA" evidence="5">
    <location>
        <begin position="19"/>
        <end position="182"/>
    </location>
</feature>
<dbReference type="Pfam" id="PF01734">
    <property type="entry name" value="Patatin"/>
    <property type="match status" value="1"/>
</dbReference>